<dbReference type="EMBL" id="QKWP01000535">
    <property type="protein sequence ID" value="RIB18512.1"/>
    <property type="molecule type" value="Genomic_DNA"/>
</dbReference>
<dbReference type="Proteomes" id="UP000266673">
    <property type="component" value="Unassembled WGS sequence"/>
</dbReference>
<evidence type="ECO:0000313" key="2">
    <source>
        <dbReference type="EMBL" id="RIB18512.1"/>
    </source>
</evidence>
<comment type="caution">
    <text evidence="2">The sequence shown here is derived from an EMBL/GenBank/DDBJ whole genome shotgun (WGS) entry which is preliminary data.</text>
</comment>
<feature type="compositionally biased region" description="Basic and acidic residues" evidence="1">
    <location>
        <begin position="77"/>
        <end position="101"/>
    </location>
</feature>
<reference evidence="2 3" key="1">
    <citation type="submission" date="2018-06" db="EMBL/GenBank/DDBJ databases">
        <title>Comparative genomics reveals the genomic features of Rhizophagus irregularis, R. cerebriforme, R. diaphanum and Gigaspora rosea, and their symbiotic lifestyle signature.</title>
        <authorList>
            <person name="Morin E."/>
            <person name="San Clemente H."/>
            <person name="Chen E.C.H."/>
            <person name="De La Providencia I."/>
            <person name="Hainaut M."/>
            <person name="Kuo A."/>
            <person name="Kohler A."/>
            <person name="Murat C."/>
            <person name="Tang N."/>
            <person name="Roy S."/>
            <person name="Loubradou J."/>
            <person name="Henrissat B."/>
            <person name="Grigoriev I.V."/>
            <person name="Corradi N."/>
            <person name="Roux C."/>
            <person name="Martin F.M."/>
        </authorList>
    </citation>
    <scope>NUCLEOTIDE SEQUENCE [LARGE SCALE GENOMIC DNA]</scope>
    <source>
        <strain evidence="2 3">DAOM 194757</strain>
    </source>
</reference>
<feature type="compositionally biased region" description="Basic and acidic residues" evidence="1">
    <location>
        <begin position="115"/>
        <end position="125"/>
    </location>
</feature>
<feature type="compositionally biased region" description="Basic residues" evidence="1">
    <location>
        <begin position="15"/>
        <end position="28"/>
    </location>
</feature>
<keyword evidence="3" id="KW-1185">Reference proteome</keyword>
<protein>
    <submittedName>
        <fullName evidence="2">Uncharacterized protein</fullName>
    </submittedName>
</protein>
<accession>A0A397V8X3</accession>
<proteinExistence type="predicted"/>
<evidence type="ECO:0000313" key="3">
    <source>
        <dbReference type="Proteomes" id="UP000266673"/>
    </source>
</evidence>
<evidence type="ECO:0000256" key="1">
    <source>
        <dbReference type="SAM" id="MobiDB-lite"/>
    </source>
</evidence>
<dbReference type="AlphaFoldDB" id="A0A397V8X3"/>
<organism evidence="2 3">
    <name type="scientific">Gigaspora rosea</name>
    <dbReference type="NCBI Taxonomy" id="44941"/>
    <lineage>
        <taxon>Eukaryota</taxon>
        <taxon>Fungi</taxon>
        <taxon>Fungi incertae sedis</taxon>
        <taxon>Mucoromycota</taxon>
        <taxon>Glomeromycotina</taxon>
        <taxon>Glomeromycetes</taxon>
        <taxon>Diversisporales</taxon>
        <taxon>Gigasporaceae</taxon>
        <taxon>Gigaspora</taxon>
    </lineage>
</organism>
<sequence length="125" mass="14163">MTEKHIGPCSTIIPKKSHKNVRKGKARKTNPQDLYKTTSDARQFTKSNADTNDDKDTTTQNIKNNNTGKMHKPTYKTLEKNAKPFQKNAEENPTKTLEKTQDQSTRSSARPPHKTTSDARSVHKI</sequence>
<name>A0A397V8X3_9GLOM</name>
<feature type="compositionally biased region" description="Low complexity" evidence="1">
    <location>
        <begin position="58"/>
        <end position="68"/>
    </location>
</feature>
<feature type="region of interest" description="Disordered" evidence="1">
    <location>
        <begin position="1"/>
        <end position="125"/>
    </location>
</feature>
<feature type="compositionally biased region" description="Polar residues" evidence="1">
    <location>
        <begin position="29"/>
        <end position="44"/>
    </location>
</feature>
<gene>
    <name evidence="2" type="ORF">C2G38_2184417</name>
</gene>